<evidence type="ECO:0000259" key="9">
    <source>
        <dbReference type="PROSITE" id="PS50073"/>
    </source>
</evidence>
<sequence length="376" mass="39605">MVYVNSKKYACATCINGHRSSSCHHNDRPLFEVKKKGRPTTQCENCRKLRHKKHQLVKCACGGGKSSEDVTERSVEPSTSSRQAKRRAPSTPTLPNGLSDVLRAHAAESSTSAQHPKQRVDELLNPCNCGRSGSCGCHTSPNALAKPQSAGSDSPSPMAISDRQDSSAGDNTDDATSEYSAQSCCAPLPDRAVHGSSSSRLPSPLTDTYNTPAWDLHSNVPSHSPLPMSDSGHVYLPPLSALALRSGHHPPSIDNWDECRCGSECTCGAGPQQSEDSMVLDSASPCCRGTGSPTRIERLITSLAATIPPPPENSRIGLDPSDVSVYPRGVLANPKAARIAGLVTVPRLVCCGGNCRCLSGQCGCGEECNGSCGSQS</sequence>
<keyword evidence="4" id="KW-0186">Copper</keyword>
<gene>
    <name evidence="10" type="ORF">BOTBODRAFT_27262</name>
</gene>
<accession>A0A067MYU6</accession>
<dbReference type="AlphaFoldDB" id="A0A067MYU6"/>
<keyword evidence="3" id="KW-0862">Zinc</keyword>
<keyword evidence="6" id="KW-0804">Transcription</keyword>
<dbReference type="FunFam" id="3.90.430.10:FF:000001">
    <property type="entry name" value="Copper fist DNA-binding protein"/>
    <property type="match status" value="1"/>
</dbReference>
<evidence type="ECO:0000256" key="2">
    <source>
        <dbReference type="ARBA" id="ARBA00022723"/>
    </source>
</evidence>
<reference evidence="11" key="1">
    <citation type="journal article" date="2014" name="Proc. Natl. Acad. Sci. U.S.A.">
        <title>Extensive sampling of basidiomycete genomes demonstrates inadequacy of the white-rot/brown-rot paradigm for wood decay fungi.</title>
        <authorList>
            <person name="Riley R."/>
            <person name="Salamov A.A."/>
            <person name="Brown D.W."/>
            <person name="Nagy L.G."/>
            <person name="Floudas D."/>
            <person name="Held B.W."/>
            <person name="Levasseur A."/>
            <person name="Lombard V."/>
            <person name="Morin E."/>
            <person name="Otillar R."/>
            <person name="Lindquist E.A."/>
            <person name="Sun H."/>
            <person name="LaButti K.M."/>
            <person name="Schmutz J."/>
            <person name="Jabbour D."/>
            <person name="Luo H."/>
            <person name="Baker S.E."/>
            <person name="Pisabarro A.G."/>
            <person name="Walton J.D."/>
            <person name="Blanchette R.A."/>
            <person name="Henrissat B."/>
            <person name="Martin F."/>
            <person name="Cullen D."/>
            <person name="Hibbett D.S."/>
            <person name="Grigoriev I.V."/>
        </authorList>
    </citation>
    <scope>NUCLEOTIDE SEQUENCE [LARGE SCALE GENOMIC DNA]</scope>
    <source>
        <strain evidence="11">FD-172 SS1</strain>
    </source>
</reference>
<dbReference type="SMART" id="SM01090">
    <property type="entry name" value="Copper-fist"/>
    <property type="match status" value="1"/>
</dbReference>
<dbReference type="GO" id="GO:0005507">
    <property type="term" value="F:copper ion binding"/>
    <property type="evidence" value="ECO:0007669"/>
    <property type="project" value="InterPro"/>
</dbReference>
<name>A0A067MYU6_BOTB1</name>
<keyword evidence="5" id="KW-0805">Transcription regulation</keyword>
<dbReference type="SMART" id="SM00412">
    <property type="entry name" value="Cu_FIST"/>
    <property type="match status" value="1"/>
</dbReference>
<dbReference type="PRINTS" id="PR00617">
    <property type="entry name" value="COPPERFIST"/>
</dbReference>
<evidence type="ECO:0000256" key="6">
    <source>
        <dbReference type="ARBA" id="ARBA00023163"/>
    </source>
</evidence>
<dbReference type="GO" id="GO:0045944">
    <property type="term" value="P:positive regulation of transcription by RNA polymerase II"/>
    <property type="evidence" value="ECO:0007669"/>
    <property type="project" value="TreeGrafter"/>
</dbReference>
<evidence type="ECO:0000313" key="10">
    <source>
        <dbReference type="EMBL" id="KDQ19840.1"/>
    </source>
</evidence>
<dbReference type="SUPFAM" id="SSF57879">
    <property type="entry name" value="Zinc domain conserved in yeast copper-regulated transcription factors"/>
    <property type="match status" value="1"/>
</dbReference>
<comment type="subcellular location">
    <subcellularLocation>
        <location evidence="1">Nucleus</location>
    </subcellularLocation>
</comment>
<organism evidence="10 11">
    <name type="scientific">Botryobasidium botryosum (strain FD-172 SS1)</name>
    <dbReference type="NCBI Taxonomy" id="930990"/>
    <lineage>
        <taxon>Eukaryota</taxon>
        <taxon>Fungi</taxon>
        <taxon>Dikarya</taxon>
        <taxon>Basidiomycota</taxon>
        <taxon>Agaricomycotina</taxon>
        <taxon>Agaricomycetes</taxon>
        <taxon>Cantharellales</taxon>
        <taxon>Botryobasidiaceae</taxon>
        <taxon>Botryobasidium</taxon>
    </lineage>
</organism>
<dbReference type="GO" id="GO:0005634">
    <property type="term" value="C:nucleus"/>
    <property type="evidence" value="ECO:0007669"/>
    <property type="project" value="UniProtKB-SubCell"/>
</dbReference>
<feature type="region of interest" description="Disordered" evidence="8">
    <location>
        <begin position="61"/>
        <end position="98"/>
    </location>
</feature>
<dbReference type="STRING" id="930990.A0A067MYU6"/>
<dbReference type="GO" id="GO:0006879">
    <property type="term" value="P:intracellular iron ion homeostasis"/>
    <property type="evidence" value="ECO:0007669"/>
    <property type="project" value="TreeGrafter"/>
</dbReference>
<dbReference type="InterPro" id="IPR036395">
    <property type="entry name" value="Cu_fist_DNA-bd_dom_sf"/>
</dbReference>
<keyword evidence="2" id="KW-0479">Metal-binding</keyword>
<dbReference type="Gene3D" id="3.90.430.10">
    <property type="entry name" value="Copper fist DNA-binding domain"/>
    <property type="match status" value="1"/>
</dbReference>
<dbReference type="GO" id="GO:0000978">
    <property type="term" value="F:RNA polymerase II cis-regulatory region sequence-specific DNA binding"/>
    <property type="evidence" value="ECO:0007669"/>
    <property type="project" value="TreeGrafter"/>
</dbReference>
<dbReference type="HOGENOM" id="CLU_025811_1_0_1"/>
<evidence type="ECO:0000256" key="3">
    <source>
        <dbReference type="ARBA" id="ARBA00022833"/>
    </source>
</evidence>
<evidence type="ECO:0000313" key="11">
    <source>
        <dbReference type="Proteomes" id="UP000027195"/>
    </source>
</evidence>
<dbReference type="Proteomes" id="UP000027195">
    <property type="component" value="Unassembled WGS sequence"/>
</dbReference>
<feature type="domain" description="Copper-fist" evidence="9">
    <location>
        <begin position="1"/>
        <end position="40"/>
    </location>
</feature>
<evidence type="ECO:0000256" key="8">
    <source>
        <dbReference type="SAM" id="MobiDB-lite"/>
    </source>
</evidence>
<dbReference type="PANTHER" id="PTHR28088:SF5">
    <property type="entry name" value="TRANSCRIPTIONAL ACTIVATOR HAA1-RELATED"/>
    <property type="match status" value="1"/>
</dbReference>
<dbReference type="InParanoid" id="A0A067MYU6"/>
<protein>
    <recommendedName>
        <fullName evidence="9">Copper-fist domain-containing protein</fullName>
    </recommendedName>
</protein>
<dbReference type="InterPro" id="IPR001083">
    <property type="entry name" value="Cu_fist_DNA-bd_dom"/>
</dbReference>
<evidence type="ECO:0000256" key="7">
    <source>
        <dbReference type="ARBA" id="ARBA00023242"/>
    </source>
</evidence>
<evidence type="ECO:0000256" key="5">
    <source>
        <dbReference type="ARBA" id="ARBA00023015"/>
    </source>
</evidence>
<dbReference type="EMBL" id="KL198018">
    <property type="protein sequence ID" value="KDQ19840.1"/>
    <property type="molecule type" value="Genomic_DNA"/>
</dbReference>
<keyword evidence="11" id="KW-1185">Reference proteome</keyword>
<dbReference type="Pfam" id="PF00649">
    <property type="entry name" value="Copper-fist"/>
    <property type="match status" value="1"/>
</dbReference>
<dbReference type="GO" id="GO:0000981">
    <property type="term" value="F:DNA-binding transcription factor activity, RNA polymerase II-specific"/>
    <property type="evidence" value="ECO:0007669"/>
    <property type="project" value="TreeGrafter"/>
</dbReference>
<dbReference type="PROSITE" id="PS50073">
    <property type="entry name" value="COPPER_FIST_2"/>
    <property type="match status" value="1"/>
</dbReference>
<dbReference type="InterPro" id="IPR051763">
    <property type="entry name" value="Copper_Homeo_Regul"/>
</dbReference>
<proteinExistence type="predicted"/>
<feature type="region of interest" description="Disordered" evidence="8">
    <location>
        <begin position="144"/>
        <end position="180"/>
    </location>
</feature>
<evidence type="ECO:0000256" key="1">
    <source>
        <dbReference type="ARBA" id="ARBA00004123"/>
    </source>
</evidence>
<dbReference type="GO" id="GO:0006878">
    <property type="term" value="P:intracellular copper ion homeostasis"/>
    <property type="evidence" value="ECO:0007669"/>
    <property type="project" value="TreeGrafter"/>
</dbReference>
<dbReference type="OrthoDB" id="5600085at2759"/>
<dbReference type="PANTHER" id="PTHR28088">
    <property type="entry name" value="TRANSCRIPTIONAL ACTIVATOR HAA1-RELATED"/>
    <property type="match status" value="1"/>
</dbReference>
<keyword evidence="7" id="KW-0539">Nucleus</keyword>
<evidence type="ECO:0000256" key="4">
    <source>
        <dbReference type="ARBA" id="ARBA00023008"/>
    </source>
</evidence>
<feature type="compositionally biased region" description="Basic and acidic residues" evidence="8">
    <location>
        <begin position="66"/>
        <end position="75"/>
    </location>
</feature>